<dbReference type="PANTHER" id="PTHR22748">
    <property type="entry name" value="AP ENDONUCLEASE"/>
    <property type="match status" value="1"/>
</dbReference>
<feature type="binding site" evidence="5">
    <location>
        <position position="218"/>
    </location>
    <ligand>
        <name>Mg(2+)</name>
        <dbReference type="ChEBI" id="CHEBI:18420"/>
        <label>1</label>
    </ligand>
</feature>
<evidence type="ECO:0000256" key="4">
    <source>
        <dbReference type="ARBA" id="ARBA00022842"/>
    </source>
</evidence>
<comment type="similarity">
    <text evidence="1">Belongs to the DNA repair enzymes AP/ExoA family.</text>
</comment>
<dbReference type="EMBL" id="BRXW01000341">
    <property type="protein sequence ID" value="GMI18638.1"/>
    <property type="molecule type" value="Genomic_DNA"/>
</dbReference>
<dbReference type="OrthoDB" id="391817at2759"/>
<comment type="cofactor">
    <cofactor evidence="5">
        <name>Mg(2+)</name>
        <dbReference type="ChEBI" id="CHEBI:18420"/>
    </cofactor>
    <cofactor evidence="5">
        <name>Mn(2+)</name>
        <dbReference type="ChEBI" id="CHEBI:29035"/>
    </cofactor>
    <text evidence="5">Probably binds two magnesium or manganese ions per subunit.</text>
</comment>
<dbReference type="GO" id="GO:0008311">
    <property type="term" value="F:double-stranded DNA 3'-5' DNA exonuclease activity"/>
    <property type="evidence" value="ECO:0007669"/>
    <property type="project" value="TreeGrafter"/>
</dbReference>
<keyword evidence="4 5" id="KW-0460">Magnesium</keyword>
<proteinExistence type="inferred from homology"/>
<feature type="compositionally biased region" description="Polar residues" evidence="7">
    <location>
        <begin position="575"/>
        <end position="587"/>
    </location>
</feature>
<feature type="compositionally biased region" description="Low complexity" evidence="7">
    <location>
        <begin position="598"/>
        <end position="619"/>
    </location>
</feature>
<dbReference type="AlphaFoldDB" id="A0A9W7FVE6"/>
<evidence type="ECO:0000256" key="3">
    <source>
        <dbReference type="ARBA" id="ARBA00022801"/>
    </source>
</evidence>
<dbReference type="InterPro" id="IPR004808">
    <property type="entry name" value="AP_endonuc_1"/>
</dbReference>
<dbReference type="Proteomes" id="UP001165122">
    <property type="component" value="Unassembled WGS sequence"/>
</dbReference>
<dbReference type="InterPro" id="IPR036691">
    <property type="entry name" value="Endo/exonu/phosph_ase_sf"/>
</dbReference>
<sequence>MEMNGVSLSGGSEAVAPSAPTVVPASGVKIFSWNVAGLKSLTNVIQKHAPELNSVANSASSPSTPPLQKYLNLHLSPSTPTTVFSLQEVKIQLPSLKSTVGPDASIAFKFSSSWSIFFSPCRNPGELGFNGVATYVHTTSKTSPGSVIRADSSPFNDPELDKLGRCLLTDHSEFVLFNVYAPCTSGASGDIKERFNEALRRKMREVRSQGRKVILVGDLNISHKAIDTHPLYRSVDVNLLLSSDSKLENSKPTDKWVLDVRKLWKKVITQFIETGEVVPQTTTNSKTGQTHEKWRLRCKPLNSETGSVMLFSPEKVKENCEALFKSFSEQPMRATHVDMMIDLLKNIAGVEWDQPTLTELYDWKRSPDFFKSKHTKKFSKWVDSLVDEDGMIDTFRASFPNAEGRFTCFNQYTNRRYENEGARIDYILIDGSLSNNLREREGNEGLSCGNEKMLPVTVKDKGDKNAYADTIEAATSAATFSGAFVAAPFSGAGMGSTPPPAKAIADQFNKSQSGIIYTPPMFSDHLAVVAKLEFQERATELELESDKATKACQPHKAQKSLTGFFSSGANKQSAFSSSTTKKANTNAKAGEKRGFEASSNFVSNSKSKSKSTSSVFKSSAVPQQAKNKSVMKPKNDFFKKNT</sequence>
<keyword evidence="2 5" id="KW-0479">Metal-binding</keyword>
<evidence type="ECO:0000256" key="1">
    <source>
        <dbReference type="ARBA" id="ARBA00007092"/>
    </source>
</evidence>
<accession>A0A9W7FVE6</accession>
<keyword evidence="10" id="KW-1185">Reference proteome</keyword>
<evidence type="ECO:0000259" key="8">
    <source>
        <dbReference type="Pfam" id="PF03372"/>
    </source>
</evidence>
<feature type="binding site" evidence="5">
    <location>
        <position position="34"/>
    </location>
    <ligand>
        <name>Mg(2+)</name>
        <dbReference type="ChEBI" id="CHEBI:18420"/>
        <label>1</label>
    </ligand>
</feature>
<protein>
    <recommendedName>
        <fullName evidence="8">Endonuclease/exonuclease/phosphatase domain-containing protein</fullName>
    </recommendedName>
</protein>
<name>A0A9W7FVE6_9STRA</name>
<evidence type="ECO:0000256" key="5">
    <source>
        <dbReference type="PIRSR" id="PIRSR604808-2"/>
    </source>
</evidence>
<dbReference type="PANTHER" id="PTHR22748:SF4">
    <property type="entry name" value="DNA-(APURINIC OR APYRIMIDINIC SITE) ENDONUCLEASE 2"/>
    <property type="match status" value="1"/>
</dbReference>
<dbReference type="GO" id="GO:0046872">
    <property type="term" value="F:metal ion binding"/>
    <property type="evidence" value="ECO:0007669"/>
    <property type="project" value="UniProtKB-KW"/>
</dbReference>
<evidence type="ECO:0000313" key="10">
    <source>
        <dbReference type="Proteomes" id="UP001165122"/>
    </source>
</evidence>
<feature type="region of interest" description="Disordered" evidence="7">
    <location>
        <begin position="575"/>
        <end position="642"/>
    </location>
</feature>
<feature type="domain" description="Endonuclease/exonuclease/phosphatase" evidence="8">
    <location>
        <begin position="32"/>
        <end position="232"/>
    </location>
</feature>
<dbReference type="GO" id="GO:0005634">
    <property type="term" value="C:nucleus"/>
    <property type="evidence" value="ECO:0007669"/>
    <property type="project" value="TreeGrafter"/>
</dbReference>
<feature type="binding site" evidence="5">
    <location>
        <position position="88"/>
    </location>
    <ligand>
        <name>Mg(2+)</name>
        <dbReference type="ChEBI" id="CHEBI:18420"/>
        <label>1</label>
    </ligand>
</feature>
<dbReference type="Gene3D" id="3.60.10.10">
    <property type="entry name" value="Endonuclease/exonuclease/phosphatase"/>
    <property type="match status" value="1"/>
</dbReference>
<dbReference type="InterPro" id="IPR005135">
    <property type="entry name" value="Endo/exonuclease/phosphatase"/>
</dbReference>
<evidence type="ECO:0000256" key="7">
    <source>
        <dbReference type="SAM" id="MobiDB-lite"/>
    </source>
</evidence>
<comment type="caution">
    <text evidence="9">The sequence shown here is derived from an EMBL/GenBank/DDBJ whole genome shotgun (WGS) entry which is preliminary data.</text>
</comment>
<gene>
    <name evidence="9" type="ORF">TrLO_g5772</name>
</gene>
<dbReference type="Pfam" id="PF03372">
    <property type="entry name" value="Exo_endo_phos"/>
    <property type="match status" value="1"/>
</dbReference>
<reference evidence="10" key="1">
    <citation type="journal article" date="2023" name="Commun. Biol.">
        <title>Genome analysis of Parmales, the sister group of diatoms, reveals the evolutionary specialization of diatoms from phago-mixotrophs to photoautotrophs.</title>
        <authorList>
            <person name="Ban H."/>
            <person name="Sato S."/>
            <person name="Yoshikawa S."/>
            <person name="Yamada K."/>
            <person name="Nakamura Y."/>
            <person name="Ichinomiya M."/>
            <person name="Sato N."/>
            <person name="Blanc-Mathieu R."/>
            <person name="Endo H."/>
            <person name="Kuwata A."/>
            <person name="Ogata H."/>
        </authorList>
    </citation>
    <scope>NUCLEOTIDE SEQUENCE [LARGE SCALE GENOMIC DNA]</scope>
    <source>
        <strain evidence="10">NIES 3700</strain>
    </source>
</reference>
<feature type="compositionally biased region" description="Basic and acidic residues" evidence="7">
    <location>
        <begin position="633"/>
        <end position="642"/>
    </location>
</feature>
<feature type="binding site" evidence="5">
    <location>
        <position position="220"/>
    </location>
    <ligand>
        <name>Mg(2+)</name>
        <dbReference type="ChEBI" id="CHEBI:18420"/>
        <label>1</label>
    </ligand>
</feature>
<dbReference type="GO" id="GO:0008081">
    <property type="term" value="F:phosphoric diester hydrolase activity"/>
    <property type="evidence" value="ECO:0007669"/>
    <property type="project" value="TreeGrafter"/>
</dbReference>
<dbReference type="SUPFAM" id="SSF56219">
    <property type="entry name" value="DNase I-like"/>
    <property type="match status" value="1"/>
</dbReference>
<organism evidence="9 10">
    <name type="scientific">Triparma laevis f. longispina</name>
    <dbReference type="NCBI Taxonomy" id="1714387"/>
    <lineage>
        <taxon>Eukaryota</taxon>
        <taxon>Sar</taxon>
        <taxon>Stramenopiles</taxon>
        <taxon>Ochrophyta</taxon>
        <taxon>Bolidophyceae</taxon>
        <taxon>Parmales</taxon>
        <taxon>Triparmaceae</taxon>
        <taxon>Triparma</taxon>
    </lineage>
</organism>
<keyword evidence="5" id="KW-0464">Manganese</keyword>
<feature type="site" description="Transition state stabilizer" evidence="6">
    <location>
        <position position="220"/>
    </location>
</feature>
<dbReference type="GO" id="GO:0006284">
    <property type="term" value="P:base-excision repair"/>
    <property type="evidence" value="ECO:0007669"/>
    <property type="project" value="TreeGrafter"/>
</dbReference>
<keyword evidence="3" id="KW-0378">Hydrolase</keyword>
<evidence type="ECO:0000256" key="6">
    <source>
        <dbReference type="PIRSR" id="PIRSR604808-3"/>
    </source>
</evidence>
<evidence type="ECO:0000256" key="2">
    <source>
        <dbReference type="ARBA" id="ARBA00022723"/>
    </source>
</evidence>
<feature type="site" description="Important for catalytic activity" evidence="6">
    <location>
        <position position="425"/>
    </location>
</feature>
<evidence type="ECO:0000313" key="9">
    <source>
        <dbReference type="EMBL" id="GMI18638.1"/>
    </source>
</evidence>
<dbReference type="PROSITE" id="PS51435">
    <property type="entry name" value="AP_NUCLEASE_F1_4"/>
    <property type="match status" value="1"/>
</dbReference>
<dbReference type="GO" id="GO:0003906">
    <property type="term" value="F:DNA-(apurinic or apyrimidinic site) endonuclease activity"/>
    <property type="evidence" value="ECO:0007669"/>
    <property type="project" value="TreeGrafter"/>
</dbReference>